<sequence length="71" mass="8228">MRNKLLPFGLDKFTKTLKAERERKLPVLSLKEWHKKHGDTYAQYAGGLFTILTRDPHNIATPIARQFSKFG</sequence>
<evidence type="ECO:0000313" key="2">
    <source>
        <dbReference type="Proteomes" id="UP001321749"/>
    </source>
</evidence>
<dbReference type="Proteomes" id="UP001321749">
    <property type="component" value="Unassembled WGS sequence"/>
</dbReference>
<organism evidence="1 2">
    <name type="scientific">Cladorrhinum samala</name>
    <dbReference type="NCBI Taxonomy" id="585594"/>
    <lineage>
        <taxon>Eukaryota</taxon>
        <taxon>Fungi</taxon>
        <taxon>Dikarya</taxon>
        <taxon>Ascomycota</taxon>
        <taxon>Pezizomycotina</taxon>
        <taxon>Sordariomycetes</taxon>
        <taxon>Sordariomycetidae</taxon>
        <taxon>Sordariales</taxon>
        <taxon>Podosporaceae</taxon>
        <taxon>Cladorrhinum</taxon>
    </lineage>
</organism>
<comment type="caution">
    <text evidence="1">The sequence shown here is derived from an EMBL/GenBank/DDBJ whole genome shotgun (WGS) entry which is preliminary data.</text>
</comment>
<name>A0AAV9HW29_9PEZI</name>
<dbReference type="AlphaFoldDB" id="A0AAV9HW29"/>
<evidence type="ECO:0000313" key="1">
    <source>
        <dbReference type="EMBL" id="KAK4463899.1"/>
    </source>
</evidence>
<protein>
    <submittedName>
        <fullName evidence="1">Uncharacterized protein</fullName>
    </submittedName>
</protein>
<dbReference type="EMBL" id="MU864954">
    <property type="protein sequence ID" value="KAK4463899.1"/>
    <property type="molecule type" value="Genomic_DNA"/>
</dbReference>
<reference evidence="1" key="2">
    <citation type="submission" date="2023-06" db="EMBL/GenBank/DDBJ databases">
        <authorList>
            <consortium name="Lawrence Berkeley National Laboratory"/>
            <person name="Mondo S.J."/>
            <person name="Hensen N."/>
            <person name="Bonometti L."/>
            <person name="Westerberg I."/>
            <person name="Brannstrom I.O."/>
            <person name="Guillou S."/>
            <person name="Cros-Aarteil S."/>
            <person name="Calhoun S."/>
            <person name="Haridas S."/>
            <person name="Kuo A."/>
            <person name="Pangilinan J."/>
            <person name="Riley R."/>
            <person name="Labutti K."/>
            <person name="Andreopoulos B."/>
            <person name="Lipzen A."/>
            <person name="Chen C."/>
            <person name="Yanf M."/>
            <person name="Daum C."/>
            <person name="Ng V."/>
            <person name="Clum A."/>
            <person name="Steindorff A."/>
            <person name="Ohm R."/>
            <person name="Martin F."/>
            <person name="Silar P."/>
            <person name="Natvig D."/>
            <person name="Lalanne C."/>
            <person name="Gautier V."/>
            <person name="Ament-Velasquez S.L."/>
            <person name="Kruys A."/>
            <person name="Hutchinson M.I."/>
            <person name="Powell A.J."/>
            <person name="Barry K."/>
            <person name="Miller A.N."/>
            <person name="Grigoriev I.V."/>
            <person name="Debuchy R."/>
            <person name="Gladieux P."/>
            <person name="Thoren M.H."/>
            <person name="Johannesson H."/>
        </authorList>
    </citation>
    <scope>NUCLEOTIDE SEQUENCE</scope>
    <source>
        <strain evidence="1">PSN324</strain>
    </source>
</reference>
<gene>
    <name evidence="1" type="ORF">QBC42DRAFT_284985</name>
</gene>
<keyword evidence="2" id="KW-1185">Reference proteome</keyword>
<proteinExistence type="predicted"/>
<accession>A0AAV9HW29</accession>
<reference evidence="1" key="1">
    <citation type="journal article" date="2023" name="Mol. Phylogenet. Evol.">
        <title>Genome-scale phylogeny and comparative genomics of the fungal order Sordariales.</title>
        <authorList>
            <person name="Hensen N."/>
            <person name="Bonometti L."/>
            <person name="Westerberg I."/>
            <person name="Brannstrom I.O."/>
            <person name="Guillou S."/>
            <person name="Cros-Aarteil S."/>
            <person name="Calhoun S."/>
            <person name="Haridas S."/>
            <person name="Kuo A."/>
            <person name="Mondo S."/>
            <person name="Pangilinan J."/>
            <person name="Riley R."/>
            <person name="LaButti K."/>
            <person name="Andreopoulos B."/>
            <person name="Lipzen A."/>
            <person name="Chen C."/>
            <person name="Yan M."/>
            <person name="Daum C."/>
            <person name="Ng V."/>
            <person name="Clum A."/>
            <person name="Steindorff A."/>
            <person name="Ohm R.A."/>
            <person name="Martin F."/>
            <person name="Silar P."/>
            <person name="Natvig D.O."/>
            <person name="Lalanne C."/>
            <person name="Gautier V."/>
            <person name="Ament-Velasquez S.L."/>
            <person name="Kruys A."/>
            <person name="Hutchinson M.I."/>
            <person name="Powell A.J."/>
            <person name="Barry K."/>
            <person name="Miller A.N."/>
            <person name="Grigoriev I.V."/>
            <person name="Debuchy R."/>
            <person name="Gladieux P."/>
            <person name="Hiltunen Thoren M."/>
            <person name="Johannesson H."/>
        </authorList>
    </citation>
    <scope>NUCLEOTIDE SEQUENCE</scope>
    <source>
        <strain evidence="1">PSN324</strain>
    </source>
</reference>